<proteinExistence type="predicted"/>
<evidence type="ECO:0000313" key="2">
    <source>
        <dbReference type="EMBL" id="MBW48213.1"/>
    </source>
</evidence>
<reference evidence="2" key="1">
    <citation type="submission" date="2018-01" db="EMBL/GenBank/DDBJ databases">
        <title>An insight into the sialome of Amazonian anophelines.</title>
        <authorList>
            <person name="Ribeiro J.M."/>
            <person name="Scarpassa V."/>
            <person name="Calvo E."/>
        </authorList>
    </citation>
    <scope>NUCLEOTIDE SEQUENCE</scope>
    <source>
        <tissue evidence="2">Salivary glands</tissue>
    </source>
</reference>
<protein>
    <submittedName>
        <fullName evidence="2">Putative secreted protein</fullName>
    </submittedName>
</protein>
<accession>A0A2M4B581</accession>
<name>A0A2M4B581_9DIPT</name>
<evidence type="ECO:0000256" key="1">
    <source>
        <dbReference type="SAM" id="SignalP"/>
    </source>
</evidence>
<dbReference type="EMBL" id="GGFK01014892">
    <property type="protein sequence ID" value="MBW48213.1"/>
    <property type="molecule type" value="Transcribed_RNA"/>
</dbReference>
<keyword evidence="1" id="KW-0732">Signal</keyword>
<feature type="signal peptide" evidence="1">
    <location>
        <begin position="1"/>
        <end position="22"/>
    </location>
</feature>
<dbReference type="AlphaFoldDB" id="A0A2M4B581"/>
<feature type="chain" id="PRO_5014979799" evidence="1">
    <location>
        <begin position="23"/>
        <end position="128"/>
    </location>
</feature>
<organism evidence="2">
    <name type="scientific">Anopheles triannulatus</name>
    <dbReference type="NCBI Taxonomy" id="58253"/>
    <lineage>
        <taxon>Eukaryota</taxon>
        <taxon>Metazoa</taxon>
        <taxon>Ecdysozoa</taxon>
        <taxon>Arthropoda</taxon>
        <taxon>Hexapoda</taxon>
        <taxon>Insecta</taxon>
        <taxon>Pterygota</taxon>
        <taxon>Neoptera</taxon>
        <taxon>Endopterygota</taxon>
        <taxon>Diptera</taxon>
        <taxon>Nematocera</taxon>
        <taxon>Culicoidea</taxon>
        <taxon>Culicidae</taxon>
        <taxon>Anophelinae</taxon>
        <taxon>Anopheles</taxon>
    </lineage>
</organism>
<sequence>MDGNRFHFCLLFCFLKGPPGLGLFRSAAKAADRHDPCRNCTASYVPQTNATVNHSCSTSLYCFAPAAARVLHSRVLKRCFDFWSRSLLPPGGISVMWPAHRVESSCSFRGLVISTGNPFFIMSGIFGL</sequence>